<evidence type="ECO:0000313" key="1">
    <source>
        <dbReference type="EMBL" id="VAW14074.1"/>
    </source>
</evidence>
<sequence>MMGFAGARRIFLTILSGMALCRRFSVSGVKSVCSQALSEDVRLC</sequence>
<accession>A0A3B0TZU7</accession>
<organism evidence="1">
    <name type="scientific">hydrothermal vent metagenome</name>
    <dbReference type="NCBI Taxonomy" id="652676"/>
    <lineage>
        <taxon>unclassified sequences</taxon>
        <taxon>metagenomes</taxon>
        <taxon>ecological metagenomes</taxon>
    </lineage>
</organism>
<protein>
    <submittedName>
        <fullName evidence="1">Uncharacterized protein</fullName>
    </submittedName>
</protein>
<name>A0A3B0TZU7_9ZZZZ</name>
<reference evidence="1" key="1">
    <citation type="submission" date="2018-06" db="EMBL/GenBank/DDBJ databases">
        <authorList>
            <person name="Zhirakovskaya E."/>
        </authorList>
    </citation>
    <scope>NUCLEOTIDE SEQUENCE</scope>
</reference>
<dbReference type="EMBL" id="UOEO01000003">
    <property type="protein sequence ID" value="VAW14074.1"/>
    <property type="molecule type" value="Genomic_DNA"/>
</dbReference>
<gene>
    <name evidence="1" type="ORF">MNBD_ALPHA12-1857</name>
</gene>
<dbReference type="AlphaFoldDB" id="A0A3B0TZU7"/>
<proteinExistence type="predicted"/>